<feature type="signal peptide" evidence="3">
    <location>
        <begin position="1"/>
        <end position="16"/>
    </location>
</feature>
<dbReference type="SMART" id="SM01318">
    <property type="entry name" value="SVWC"/>
    <property type="match status" value="1"/>
</dbReference>
<dbReference type="Pfam" id="PF15430">
    <property type="entry name" value="SVWC"/>
    <property type="match status" value="1"/>
</dbReference>
<organism evidence="5">
    <name type="scientific">Ixodes ricinus</name>
    <name type="common">Common tick</name>
    <name type="synonym">Acarus ricinus</name>
    <dbReference type="NCBI Taxonomy" id="34613"/>
    <lineage>
        <taxon>Eukaryota</taxon>
        <taxon>Metazoa</taxon>
        <taxon>Ecdysozoa</taxon>
        <taxon>Arthropoda</taxon>
        <taxon>Chelicerata</taxon>
        <taxon>Arachnida</taxon>
        <taxon>Acari</taxon>
        <taxon>Parasitiformes</taxon>
        <taxon>Ixodida</taxon>
        <taxon>Ixodoidea</taxon>
        <taxon>Ixodidae</taxon>
        <taxon>Ixodinae</taxon>
        <taxon>Ixodes</taxon>
    </lineage>
</organism>
<protein>
    <submittedName>
        <fullName evidence="5">Putative 8.9 kDa protein</fullName>
    </submittedName>
</protein>
<feature type="domain" description="Single" evidence="4">
    <location>
        <begin position="37"/>
        <end position="101"/>
    </location>
</feature>
<dbReference type="AlphaFoldDB" id="A0A6B0UF61"/>
<name>A0A6B0UF61_IXORI</name>
<evidence type="ECO:0000259" key="4">
    <source>
        <dbReference type="SMART" id="SM01318"/>
    </source>
</evidence>
<evidence type="ECO:0000313" key="5">
    <source>
        <dbReference type="EMBL" id="MXU88254.1"/>
    </source>
</evidence>
<feature type="chain" id="PRO_5025426232" evidence="3">
    <location>
        <begin position="17"/>
        <end position="101"/>
    </location>
</feature>
<evidence type="ECO:0000256" key="1">
    <source>
        <dbReference type="ARBA" id="ARBA00004613"/>
    </source>
</evidence>
<comment type="subcellular location">
    <subcellularLocation>
        <location evidence="1">Secreted</location>
    </subcellularLocation>
</comment>
<evidence type="ECO:0000256" key="2">
    <source>
        <dbReference type="ARBA" id="ARBA00022525"/>
    </source>
</evidence>
<reference evidence="5" key="1">
    <citation type="submission" date="2019-12" db="EMBL/GenBank/DDBJ databases">
        <title>An insight into the sialome of adult female Ixodes ricinus ticks feeding for 6 days.</title>
        <authorList>
            <person name="Perner J."/>
            <person name="Ribeiro J.M.C."/>
        </authorList>
    </citation>
    <scope>NUCLEOTIDE SEQUENCE</scope>
    <source>
        <strain evidence="5">Semi-engorged</strain>
        <tissue evidence="5">Salivary glands</tissue>
    </source>
</reference>
<evidence type="ECO:0000256" key="3">
    <source>
        <dbReference type="SAM" id="SignalP"/>
    </source>
</evidence>
<dbReference type="InterPro" id="IPR029277">
    <property type="entry name" value="SVWC_dom"/>
</dbReference>
<dbReference type="EMBL" id="GIFC01006171">
    <property type="protein sequence ID" value="MXU88254.1"/>
    <property type="molecule type" value="Transcribed_RNA"/>
</dbReference>
<keyword evidence="3" id="KW-0732">Signal</keyword>
<sequence length="101" mass="11503">MRTIVLLAVIALGGASQMIEDCNHHHEYRVSFERGTCKYRNQTLKDGASLRLQFPCEEWVCNATQKTLTVEGCAVKSLADCVPVYRNDSRWPYCCPCGWRC</sequence>
<dbReference type="GO" id="GO:0005576">
    <property type="term" value="C:extracellular region"/>
    <property type="evidence" value="ECO:0007669"/>
    <property type="project" value="UniProtKB-SubCell"/>
</dbReference>
<accession>A0A6B0UF61</accession>
<proteinExistence type="predicted"/>
<keyword evidence="2" id="KW-0964">Secreted</keyword>